<dbReference type="Gene3D" id="1.10.472.80">
    <property type="entry name" value="Ypt/Rab-GAP domain of gyp1p, domain 3"/>
    <property type="match status" value="1"/>
</dbReference>
<dbReference type="SUPFAM" id="SSF50729">
    <property type="entry name" value="PH domain-like"/>
    <property type="match status" value="1"/>
</dbReference>
<dbReference type="InterPro" id="IPR001849">
    <property type="entry name" value="PH_domain"/>
</dbReference>
<dbReference type="Gene3D" id="1.10.10.750">
    <property type="entry name" value="Ypt/Rab-GAP domain of gyp1p, domain 1"/>
    <property type="match status" value="1"/>
</dbReference>
<feature type="compositionally biased region" description="Basic and acidic residues" evidence="2">
    <location>
        <begin position="1177"/>
        <end position="1186"/>
    </location>
</feature>
<dbReference type="FunFam" id="1.10.8.270:FF:000026">
    <property type="entry name" value="TBC (Tre-2/Bub2/Cdc16) domain family"/>
    <property type="match status" value="1"/>
</dbReference>
<gene>
    <name evidence="6" type="ORF">FNK824_LOCUS1886</name>
    <name evidence="5" type="ORF">SEV965_LOCUS14991</name>
</gene>
<evidence type="ECO:0000256" key="2">
    <source>
        <dbReference type="SAM" id="MobiDB-lite"/>
    </source>
</evidence>
<dbReference type="SMART" id="SM00164">
    <property type="entry name" value="TBC"/>
    <property type="match status" value="1"/>
</dbReference>
<dbReference type="GO" id="GO:0031267">
    <property type="term" value="F:small GTPase binding"/>
    <property type="evidence" value="ECO:0007669"/>
    <property type="project" value="TreeGrafter"/>
</dbReference>
<dbReference type="SUPFAM" id="SSF47923">
    <property type="entry name" value="Ypt/Rab-GAP domain of gyp1p"/>
    <property type="match status" value="2"/>
</dbReference>
<evidence type="ECO:0000313" key="7">
    <source>
        <dbReference type="Proteomes" id="UP000663889"/>
    </source>
</evidence>
<dbReference type="InterPro" id="IPR036322">
    <property type="entry name" value="WD40_repeat_dom_sf"/>
</dbReference>
<comment type="caution">
    <text evidence="5">The sequence shown here is derived from an EMBL/GenBank/DDBJ whole genome shotgun (WGS) entry which is preliminary data.</text>
</comment>
<evidence type="ECO:0000259" key="3">
    <source>
        <dbReference type="PROSITE" id="PS50003"/>
    </source>
</evidence>
<dbReference type="PANTHER" id="PTHR47219">
    <property type="entry name" value="RAB GTPASE-ACTIVATING PROTEIN 1-LIKE"/>
    <property type="match status" value="1"/>
</dbReference>
<dbReference type="InterPro" id="IPR000195">
    <property type="entry name" value="Rab-GAP-TBC_dom"/>
</dbReference>
<dbReference type="GO" id="GO:0005096">
    <property type="term" value="F:GTPase activator activity"/>
    <property type="evidence" value="ECO:0007669"/>
    <property type="project" value="TreeGrafter"/>
</dbReference>
<dbReference type="PROSITE" id="PS50086">
    <property type="entry name" value="TBC_RABGAP"/>
    <property type="match status" value="1"/>
</dbReference>
<evidence type="ECO:0000313" key="5">
    <source>
        <dbReference type="EMBL" id="CAF1083745.1"/>
    </source>
</evidence>
<dbReference type="Gene3D" id="2.30.29.30">
    <property type="entry name" value="Pleckstrin-homology domain (PH domain)/Phosphotyrosine-binding domain (PTB)"/>
    <property type="match status" value="1"/>
</dbReference>
<dbReference type="InterPro" id="IPR011993">
    <property type="entry name" value="PH-like_dom_sf"/>
</dbReference>
<dbReference type="Proteomes" id="UP000663889">
    <property type="component" value="Unassembled WGS sequence"/>
</dbReference>
<dbReference type="Gene3D" id="1.10.8.270">
    <property type="entry name" value="putative rabgap domain of human tbc1 domain family member 14 like domains"/>
    <property type="match status" value="1"/>
</dbReference>
<name>A0A814MVS2_9BILA</name>
<dbReference type="EMBL" id="CAJOBE010000105">
    <property type="protein sequence ID" value="CAF3569799.1"/>
    <property type="molecule type" value="Genomic_DNA"/>
</dbReference>
<evidence type="ECO:0000256" key="1">
    <source>
        <dbReference type="SAM" id="Coils"/>
    </source>
</evidence>
<dbReference type="PANTHER" id="PTHR47219:SF20">
    <property type="entry name" value="TBC1 DOMAIN FAMILY MEMBER 2B"/>
    <property type="match status" value="1"/>
</dbReference>
<protein>
    <recommendedName>
        <fullName evidence="8">TBC1 domain family member 2B</fullName>
    </recommendedName>
</protein>
<dbReference type="InterPro" id="IPR056602">
    <property type="entry name" value="Beta-prop_LRRK2"/>
</dbReference>
<dbReference type="Pfam" id="PF00566">
    <property type="entry name" value="RabGAP-TBC"/>
    <property type="match status" value="1"/>
</dbReference>
<reference evidence="5" key="1">
    <citation type="submission" date="2021-02" db="EMBL/GenBank/DDBJ databases">
        <authorList>
            <person name="Nowell W R."/>
        </authorList>
    </citation>
    <scope>NUCLEOTIDE SEQUENCE</scope>
</reference>
<dbReference type="InterPro" id="IPR050302">
    <property type="entry name" value="Rab_GAP_TBC_domain"/>
</dbReference>
<dbReference type="InterPro" id="IPR035969">
    <property type="entry name" value="Rab-GAP_TBC_sf"/>
</dbReference>
<feature type="domain" description="PH" evidence="3">
    <location>
        <begin position="6"/>
        <end position="108"/>
    </location>
</feature>
<dbReference type="EMBL" id="CAJNOU010000769">
    <property type="protein sequence ID" value="CAF1083745.1"/>
    <property type="molecule type" value="Genomic_DNA"/>
</dbReference>
<dbReference type="PROSITE" id="PS50003">
    <property type="entry name" value="PH_DOMAIN"/>
    <property type="match status" value="1"/>
</dbReference>
<keyword evidence="1" id="KW-0175">Coiled coil</keyword>
<evidence type="ECO:0008006" key="8">
    <source>
        <dbReference type="Google" id="ProtNLM"/>
    </source>
</evidence>
<dbReference type="Proteomes" id="UP000663874">
    <property type="component" value="Unassembled WGS sequence"/>
</dbReference>
<dbReference type="Pfam" id="PF23748">
    <property type="entry name" value="Beta-prop_LRRK2"/>
    <property type="match status" value="1"/>
</dbReference>
<feature type="region of interest" description="Disordered" evidence="2">
    <location>
        <begin position="1176"/>
        <end position="1195"/>
    </location>
</feature>
<dbReference type="SUPFAM" id="SSF50978">
    <property type="entry name" value="WD40 repeat-like"/>
    <property type="match status" value="1"/>
</dbReference>
<feature type="coiled-coil region" evidence="1">
    <location>
        <begin position="257"/>
        <end position="305"/>
    </location>
</feature>
<proteinExistence type="predicted"/>
<sequence length="1339" mass="154792">MERTGCYSLSGYLSLKPCGALSLVRPTRRYWCAFNESTQILEFYQSECDLISNKIPIESISLYRAAITLSTTEEHVFIILTNNKEYYLRAENHEALMIWLLGLQTKRDSCIPSNNGSLIHEIHSGFDTDEIINNEDVWHIHQSDSLLPTDFLHPRMFITERSNLYDFSSEDEKYRPTSTIDSATRKMSLSSNTGVHLCHTCTLSLCSNCRSTFLRSSELLKEPTPNRNGSSSHSIESTDSAFCDQRLLDLNDGSIQQNNLQETLLTLKCELASLINKENVYQIIIKEKTEAIRKLENQLSDILQSETSCNKHQTISKIFHERSRETNNEIKFLHCEITRLHGIIRDDDVKMRKFLKTIRSQQNQRESLQRDYIYLLQTSLSAEDGRLFGGTKHRDRLKELLAECRKRDPSLPSFDSLEGSGLYTDSYGFKHEKSNENDRLQYICVKLTHFYDSKAHSTDEKVWRSLIKIFQNSSTVSKTLKYLVRQGIPNHLRSEVWHIFIQKQINHIRKEKGLSYYQSLCHLLPNSDLHNKFEKQIALDLYRTMPSNIRFANKDSDGIRYLRQVLQVFCLHNSTIGYCQGMNFIVAVALLLLEPEDAFWLLIAITECHLNNYYDTSLIGAQVDQFVLKDLLKQKAPDIYQHFEINEVEITSLTLNWFMAIFIDSVPFETLLRIWDCFLLEGAKVLFRFALAILIINRESILTKTDTISMMKQIKDSTKNLIDVESLFKIAFEDLKPFCHRKDIAIKQAYWMKMLTDNVLKRQSSKDGFIKRDYVFQEINQSSTTLDCAVVLPGNLVWIAFGSQYSLHLFEVSVERGIMIDLEVTYNSRAFCMTCVNSELVLVGTLCGTLLGFSIDERQILWATRLRSCLLCMTSLNKINCNRIYCGLSDGNLAIVELYNHHEPEEAFCITIDKSAITAVAYRNDKLWCLSSNKMTIINEKTLDILANIDLTFENLDPTSLLYYDDDDSDHIWILLRSTSNILQAWSQSECKLHGTICLNNLFEKFGKTNEQLTIIEKNVQLNSIEDGNSSNIIDQIRITSFLIHNEQLWIGTSTGIIYVLNFSFEKKSIRSPSIYSTKRKYFRRSLSVTNHMINDTTQHYISVLPNIVNNRKKSRSRSDSAMKDLFYSSDDCWKMDYSSNCHLYRIAFPMKIKDHSINSYRHHRRHHSTITYLTNDNEKKNRNIDSDETSTTLTSAKTQSSSPAVISSEEWCRDNQQIKFPNTTIKQQQKLLEASATLSFNLLFKAKISDAPVKCICKTKCHDQFVILTCSGKLGDDEVVCRWKQVSDTDQWTNDVIVELSPETMLPIRPLYARQQYLKDHRDRDQISSTGFIFENIL</sequence>
<organism evidence="5 7">
    <name type="scientific">Rotaria sordida</name>
    <dbReference type="NCBI Taxonomy" id="392033"/>
    <lineage>
        <taxon>Eukaryota</taxon>
        <taxon>Metazoa</taxon>
        <taxon>Spiralia</taxon>
        <taxon>Gnathifera</taxon>
        <taxon>Rotifera</taxon>
        <taxon>Eurotatoria</taxon>
        <taxon>Bdelloidea</taxon>
        <taxon>Philodinida</taxon>
        <taxon>Philodinidae</taxon>
        <taxon>Rotaria</taxon>
    </lineage>
</organism>
<feature type="domain" description="Rab-GAP TBC" evidence="4">
    <location>
        <begin position="487"/>
        <end position="682"/>
    </location>
</feature>
<accession>A0A814MVS2</accession>
<evidence type="ECO:0000313" key="6">
    <source>
        <dbReference type="EMBL" id="CAF3569799.1"/>
    </source>
</evidence>
<dbReference type="SMART" id="SM00233">
    <property type="entry name" value="PH"/>
    <property type="match status" value="1"/>
</dbReference>
<evidence type="ECO:0000259" key="4">
    <source>
        <dbReference type="PROSITE" id="PS50086"/>
    </source>
</evidence>